<feature type="transmembrane region" description="Helical" evidence="7">
    <location>
        <begin position="147"/>
        <end position="165"/>
    </location>
</feature>
<feature type="domain" description="ABC transporter" evidence="8">
    <location>
        <begin position="344"/>
        <end position="549"/>
    </location>
</feature>
<evidence type="ECO:0000259" key="9">
    <source>
        <dbReference type="PROSITE" id="PS50929"/>
    </source>
</evidence>
<feature type="transmembrane region" description="Helical" evidence="7">
    <location>
        <begin position="256"/>
        <end position="275"/>
    </location>
</feature>
<evidence type="ECO:0000259" key="8">
    <source>
        <dbReference type="PROSITE" id="PS50893"/>
    </source>
</evidence>
<comment type="subcellular location">
    <subcellularLocation>
        <location evidence="1">Cell membrane</location>
        <topology evidence="1">Multi-pass membrane protein</topology>
    </subcellularLocation>
</comment>
<protein>
    <submittedName>
        <fullName evidence="10">ABC transporter ATP-binding protein</fullName>
    </submittedName>
</protein>
<dbReference type="SMART" id="SM00382">
    <property type="entry name" value="AAA"/>
    <property type="match status" value="1"/>
</dbReference>
<dbReference type="InterPro" id="IPR027417">
    <property type="entry name" value="P-loop_NTPase"/>
</dbReference>
<dbReference type="SUPFAM" id="SSF90123">
    <property type="entry name" value="ABC transporter transmembrane region"/>
    <property type="match status" value="1"/>
</dbReference>
<comment type="caution">
    <text evidence="10">The sequence shown here is derived from an EMBL/GenBank/DDBJ whole genome shotgun (WGS) entry which is preliminary data.</text>
</comment>
<evidence type="ECO:0000256" key="5">
    <source>
        <dbReference type="ARBA" id="ARBA00022989"/>
    </source>
</evidence>
<dbReference type="InterPro" id="IPR003593">
    <property type="entry name" value="AAA+_ATPase"/>
</dbReference>
<dbReference type="InterPro" id="IPR039421">
    <property type="entry name" value="Type_1_exporter"/>
</dbReference>
<dbReference type="PANTHER" id="PTHR24221">
    <property type="entry name" value="ATP-BINDING CASSETTE SUB-FAMILY B"/>
    <property type="match status" value="1"/>
</dbReference>
<reference evidence="11" key="1">
    <citation type="journal article" date="2019" name="Int. J. Syst. Evol. Microbiol.">
        <title>The Global Catalogue of Microorganisms (GCM) 10K type strain sequencing project: providing services to taxonomists for standard genome sequencing and annotation.</title>
        <authorList>
            <consortium name="The Broad Institute Genomics Platform"/>
            <consortium name="The Broad Institute Genome Sequencing Center for Infectious Disease"/>
            <person name="Wu L."/>
            <person name="Ma J."/>
        </authorList>
    </citation>
    <scope>NUCLEOTIDE SEQUENCE [LARGE SCALE GENOMIC DNA]</scope>
    <source>
        <strain evidence="11">KCTC 22209</strain>
    </source>
</reference>
<feature type="transmembrane region" description="Helical" evidence="7">
    <location>
        <begin position="287"/>
        <end position="312"/>
    </location>
</feature>
<dbReference type="SUPFAM" id="SSF52540">
    <property type="entry name" value="P-loop containing nucleoside triphosphate hydrolases"/>
    <property type="match status" value="1"/>
</dbReference>
<keyword evidence="5 7" id="KW-1133">Transmembrane helix</keyword>
<dbReference type="CDD" id="cd07346">
    <property type="entry name" value="ABC_6TM_exporters"/>
    <property type="match status" value="1"/>
</dbReference>
<evidence type="ECO:0000313" key="11">
    <source>
        <dbReference type="Proteomes" id="UP001597509"/>
    </source>
</evidence>
<organism evidence="10 11">
    <name type="scientific">Sphingobacterium anhuiense</name>
    <dbReference type="NCBI Taxonomy" id="493780"/>
    <lineage>
        <taxon>Bacteria</taxon>
        <taxon>Pseudomonadati</taxon>
        <taxon>Bacteroidota</taxon>
        <taxon>Sphingobacteriia</taxon>
        <taxon>Sphingobacteriales</taxon>
        <taxon>Sphingobacteriaceae</taxon>
        <taxon>Sphingobacterium</taxon>
    </lineage>
</organism>
<proteinExistence type="predicted"/>
<feature type="transmembrane region" description="Helical" evidence="7">
    <location>
        <begin position="171"/>
        <end position="189"/>
    </location>
</feature>
<dbReference type="EMBL" id="JBHUPE010000007">
    <property type="protein sequence ID" value="MFD2905942.1"/>
    <property type="molecule type" value="Genomic_DNA"/>
</dbReference>
<dbReference type="InterPro" id="IPR011527">
    <property type="entry name" value="ABC1_TM_dom"/>
</dbReference>
<evidence type="ECO:0000256" key="6">
    <source>
        <dbReference type="ARBA" id="ARBA00023136"/>
    </source>
</evidence>
<feature type="transmembrane region" description="Helical" evidence="7">
    <location>
        <begin position="72"/>
        <end position="89"/>
    </location>
</feature>
<evidence type="ECO:0000256" key="7">
    <source>
        <dbReference type="SAM" id="Phobius"/>
    </source>
</evidence>
<dbReference type="Gene3D" id="3.40.50.300">
    <property type="entry name" value="P-loop containing nucleotide triphosphate hydrolases"/>
    <property type="match status" value="1"/>
</dbReference>
<sequence length="550" mass="62579">MPKKPSAVTNNNNLKQHIRWAWSISQGYRSKLLLYFILELIAIVLSLLFVYLSKKAVDMAISPEDLPLKWTLIGIVTSVAVGIGIRAYTSWLNERIKMMMTFQLQRNMLDAQMLSVWKLIKNWHTGDIQIRIQTDCEEVATMIAKSALSFLLTVIQLLASLAFLWYMDPMLALLILAISPLFLFSKIYFQKMRKLSREVKSEESNFSNILQENLRFRLLIRAMGIFPKRRQKLTASQQELFVLKMRQLNFSTYTQSAMKICINAGYLLTFIWGIYRLHSGQISFGTMTAFLQLVARIQTPILALITYIPGFVRFRVSADRLLELKEGEIEPQIEQQRLLGTTVLKIQDLSFRYEDKWVLNNLNLNLMAGQPTAIVGPSGKGKTTLIRLLLSLIKAEKGQILLTDREGSRPLTAAHRINFAYIPQGNSLFSGTIRENLMLHVKEGEHIALEKALWIACAEFVLELPDGVDTVVGESGMGLSEGQAQRIAIARALMHNGDIWLFDEVTSALDRNTADTLIKRLLDFGQDKLCLFVTHDLNLADTCVQRIYLD</sequence>
<evidence type="ECO:0000313" key="10">
    <source>
        <dbReference type="EMBL" id="MFD2905942.1"/>
    </source>
</evidence>
<dbReference type="PROSITE" id="PS50929">
    <property type="entry name" value="ABC_TM1F"/>
    <property type="match status" value="1"/>
</dbReference>
<keyword evidence="4 10" id="KW-0067">ATP-binding</keyword>
<evidence type="ECO:0000256" key="3">
    <source>
        <dbReference type="ARBA" id="ARBA00022741"/>
    </source>
</evidence>
<keyword evidence="3" id="KW-0547">Nucleotide-binding</keyword>
<dbReference type="Pfam" id="PF00005">
    <property type="entry name" value="ABC_tran"/>
    <property type="match status" value="1"/>
</dbReference>
<name>A0ABW5Z232_9SPHI</name>
<evidence type="ECO:0000256" key="1">
    <source>
        <dbReference type="ARBA" id="ARBA00004651"/>
    </source>
</evidence>
<dbReference type="RefSeq" id="WP_380922895.1">
    <property type="nucleotide sequence ID" value="NZ_JBHUPE010000007.1"/>
</dbReference>
<keyword evidence="11" id="KW-1185">Reference proteome</keyword>
<feature type="domain" description="ABC transmembrane type-1" evidence="9">
    <location>
        <begin position="33"/>
        <end position="313"/>
    </location>
</feature>
<dbReference type="GO" id="GO:0005524">
    <property type="term" value="F:ATP binding"/>
    <property type="evidence" value="ECO:0007669"/>
    <property type="project" value="UniProtKB-KW"/>
</dbReference>
<evidence type="ECO:0000256" key="2">
    <source>
        <dbReference type="ARBA" id="ARBA00022692"/>
    </source>
</evidence>
<dbReference type="InterPro" id="IPR036640">
    <property type="entry name" value="ABC1_TM_sf"/>
</dbReference>
<dbReference type="InterPro" id="IPR003439">
    <property type="entry name" value="ABC_transporter-like_ATP-bd"/>
</dbReference>
<accession>A0ABW5Z232</accession>
<dbReference type="Proteomes" id="UP001597509">
    <property type="component" value="Unassembled WGS sequence"/>
</dbReference>
<dbReference type="Gene3D" id="1.20.1560.10">
    <property type="entry name" value="ABC transporter type 1, transmembrane domain"/>
    <property type="match status" value="1"/>
</dbReference>
<evidence type="ECO:0000256" key="4">
    <source>
        <dbReference type="ARBA" id="ARBA00022840"/>
    </source>
</evidence>
<keyword evidence="2 7" id="KW-0812">Transmembrane</keyword>
<feature type="transmembrane region" description="Helical" evidence="7">
    <location>
        <begin position="32"/>
        <end position="52"/>
    </location>
</feature>
<gene>
    <name evidence="10" type="ORF">ACFS6I_18580</name>
</gene>
<dbReference type="PROSITE" id="PS50893">
    <property type="entry name" value="ABC_TRANSPORTER_2"/>
    <property type="match status" value="1"/>
</dbReference>
<dbReference type="PANTHER" id="PTHR24221:SF654">
    <property type="entry name" value="ATP-BINDING CASSETTE SUB-FAMILY B MEMBER 6"/>
    <property type="match status" value="1"/>
</dbReference>
<dbReference type="Pfam" id="PF00664">
    <property type="entry name" value="ABC_membrane"/>
    <property type="match status" value="1"/>
</dbReference>
<keyword evidence="6 7" id="KW-0472">Membrane</keyword>